<dbReference type="NCBIfam" id="TIGR02937">
    <property type="entry name" value="sigma70-ECF"/>
    <property type="match status" value="1"/>
</dbReference>
<accession>A0A0A0BEB0</accession>
<name>A0A0A0BEB0_9CELL</name>
<feature type="domain" description="RNA polymerase sigma-70 region 2" evidence="6">
    <location>
        <begin position="13"/>
        <end position="78"/>
    </location>
</feature>
<keyword evidence="4" id="KW-0238">DNA-binding</keyword>
<dbReference type="CDD" id="cd06171">
    <property type="entry name" value="Sigma70_r4"/>
    <property type="match status" value="1"/>
</dbReference>
<dbReference type="SUPFAM" id="SSF88659">
    <property type="entry name" value="Sigma3 and sigma4 domains of RNA polymerase sigma factors"/>
    <property type="match status" value="1"/>
</dbReference>
<dbReference type="InterPro" id="IPR014284">
    <property type="entry name" value="RNA_pol_sigma-70_dom"/>
</dbReference>
<dbReference type="Pfam" id="PF08281">
    <property type="entry name" value="Sigma70_r4_2"/>
    <property type="match status" value="1"/>
</dbReference>
<dbReference type="Gene3D" id="1.10.1740.10">
    <property type="match status" value="1"/>
</dbReference>
<evidence type="ECO:0000256" key="5">
    <source>
        <dbReference type="ARBA" id="ARBA00023163"/>
    </source>
</evidence>
<dbReference type="InterPro" id="IPR013325">
    <property type="entry name" value="RNA_pol_sigma_r2"/>
</dbReference>
<evidence type="ECO:0000256" key="1">
    <source>
        <dbReference type="ARBA" id="ARBA00010641"/>
    </source>
</evidence>
<proteinExistence type="inferred from homology"/>
<dbReference type="InterPro" id="IPR013324">
    <property type="entry name" value="RNA_pol_sigma_r3/r4-like"/>
</dbReference>
<keyword evidence="5" id="KW-0804">Transcription</keyword>
<dbReference type="Gene3D" id="1.10.10.10">
    <property type="entry name" value="Winged helix-like DNA-binding domain superfamily/Winged helix DNA-binding domain"/>
    <property type="match status" value="1"/>
</dbReference>
<evidence type="ECO:0000259" key="7">
    <source>
        <dbReference type="Pfam" id="PF08281"/>
    </source>
</evidence>
<evidence type="ECO:0000259" key="6">
    <source>
        <dbReference type="Pfam" id="PF04542"/>
    </source>
</evidence>
<keyword evidence="2" id="KW-0805">Transcription regulation</keyword>
<dbReference type="Proteomes" id="UP000029833">
    <property type="component" value="Unassembled WGS sequence"/>
</dbReference>
<dbReference type="AlphaFoldDB" id="A0A0A0BEB0"/>
<dbReference type="EMBL" id="AXNT01000007">
    <property type="protein sequence ID" value="KGM03686.1"/>
    <property type="molecule type" value="Genomic_DNA"/>
</dbReference>
<organism evidence="8 9">
    <name type="scientific">Cellulomonas cellasea DSM 20118</name>
    <dbReference type="NCBI Taxonomy" id="1408250"/>
    <lineage>
        <taxon>Bacteria</taxon>
        <taxon>Bacillati</taxon>
        <taxon>Actinomycetota</taxon>
        <taxon>Actinomycetes</taxon>
        <taxon>Micrococcales</taxon>
        <taxon>Cellulomonadaceae</taxon>
        <taxon>Cellulomonas</taxon>
    </lineage>
</organism>
<dbReference type="InterPro" id="IPR036388">
    <property type="entry name" value="WH-like_DNA-bd_sf"/>
</dbReference>
<comment type="similarity">
    <text evidence="1">Belongs to the sigma-70 factor family. ECF subfamily.</text>
</comment>
<keyword evidence="3" id="KW-0731">Sigma factor</keyword>
<dbReference type="GO" id="GO:0006352">
    <property type="term" value="P:DNA-templated transcription initiation"/>
    <property type="evidence" value="ECO:0007669"/>
    <property type="project" value="InterPro"/>
</dbReference>
<dbReference type="STRING" id="1408250.Q760_15665"/>
<evidence type="ECO:0000256" key="2">
    <source>
        <dbReference type="ARBA" id="ARBA00023015"/>
    </source>
</evidence>
<sequence>MTDAGVGVRFTDLYTESYGRVLRFVERRAADRGEAEDLTAEVFRIAWSRAVEGTELSVPWLFVTARHVLANHYRGTARTLRLRQRVALALDPVTAGPRGVDGDDDPVRDAVLTTLAGLAPHHRDVLVLRYWDECSTPEVAAVLGCSTSSVWVRLHRARRAFQDAHDPTGGAR</sequence>
<keyword evidence="9" id="KW-1185">Reference proteome</keyword>
<comment type="caution">
    <text evidence="8">The sequence shown here is derived from an EMBL/GenBank/DDBJ whole genome shotgun (WGS) entry which is preliminary data.</text>
</comment>
<dbReference type="Pfam" id="PF04542">
    <property type="entry name" value="Sigma70_r2"/>
    <property type="match status" value="1"/>
</dbReference>
<evidence type="ECO:0000313" key="9">
    <source>
        <dbReference type="Proteomes" id="UP000029833"/>
    </source>
</evidence>
<evidence type="ECO:0000256" key="3">
    <source>
        <dbReference type="ARBA" id="ARBA00023082"/>
    </source>
</evidence>
<dbReference type="GO" id="GO:0016987">
    <property type="term" value="F:sigma factor activity"/>
    <property type="evidence" value="ECO:0007669"/>
    <property type="project" value="UniProtKB-KW"/>
</dbReference>
<dbReference type="PANTHER" id="PTHR43133">
    <property type="entry name" value="RNA POLYMERASE ECF-TYPE SIGMA FACTO"/>
    <property type="match status" value="1"/>
</dbReference>
<dbReference type="SUPFAM" id="SSF88946">
    <property type="entry name" value="Sigma2 domain of RNA polymerase sigma factors"/>
    <property type="match status" value="1"/>
</dbReference>
<dbReference type="PANTHER" id="PTHR43133:SF8">
    <property type="entry name" value="RNA POLYMERASE SIGMA FACTOR HI_1459-RELATED"/>
    <property type="match status" value="1"/>
</dbReference>
<dbReference type="RefSeq" id="WP_034624767.1">
    <property type="nucleotide sequence ID" value="NZ_AXNT01000007.1"/>
</dbReference>
<dbReference type="InterPro" id="IPR013249">
    <property type="entry name" value="RNA_pol_sigma70_r4_t2"/>
</dbReference>
<evidence type="ECO:0000256" key="4">
    <source>
        <dbReference type="ARBA" id="ARBA00023125"/>
    </source>
</evidence>
<feature type="domain" description="RNA polymerase sigma factor 70 region 4 type 2" evidence="7">
    <location>
        <begin position="109"/>
        <end position="160"/>
    </location>
</feature>
<dbReference type="InterPro" id="IPR007627">
    <property type="entry name" value="RNA_pol_sigma70_r2"/>
</dbReference>
<dbReference type="InterPro" id="IPR039425">
    <property type="entry name" value="RNA_pol_sigma-70-like"/>
</dbReference>
<gene>
    <name evidence="8" type="ORF">Q760_15665</name>
</gene>
<reference evidence="8 9" key="1">
    <citation type="submission" date="2013-10" db="EMBL/GenBank/DDBJ databases">
        <authorList>
            <person name="Wang G."/>
            <person name="Zhuang W."/>
        </authorList>
    </citation>
    <scope>NUCLEOTIDE SEQUENCE [LARGE SCALE GENOMIC DNA]</scope>
    <source>
        <strain evidence="8 9">DSM 20118</strain>
    </source>
</reference>
<protein>
    <submittedName>
        <fullName evidence="8">Uncharacterized protein</fullName>
    </submittedName>
</protein>
<dbReference type="GO" id="GO:0003677">
    <property type="term" value="F:DNA binding"/>
    <property type="evidence" value="ECO:0007669"/>
    <property type="project" value="UniProtKB-KW"/>
</dbReference>
<evidence type="ECO:0000313" key="8">
    <source>
        <dbReference type="EMBL" id="KGM03686.1"/>
    </source>
</evidence>